<evidence type="ECO:0000256" key="7">
    <source>
        <dbReference type="ARBA" id="ARBA00022448"/>
    </source>
</evidence>
<dbReference type="GO" id="GO:0031966">
    <property type="term" value="C:mitochondrial membrane"/>
    <property type="evidence" value="ECO:0007669"/>
    <property type="project" value="UniProtKB-SubCell"/>
</dbReference>
<dbReference type="InterPro" id="IPR009011">
    <property type="entry name" value="Man6P_isomerase_rcpt-bd_dom_sf"/>
</dbReference>
<reference evidence="20" key="1">
    <citation type="journal article" date="2023" name="Mol. Phylogenet. Evol.">
        <title>Genome-scale phylogeny and comparative genomics of the fungal order Sordariales.</title>
        <authorList>
            <person name="Hensen N."/>
            <person name="Bonometti L."/>
            <person name="Westerberg I."/>
            <person name="Brannstrom I.O."/>
            <person name="Guillou S."/>
            <person name="Cros-Aarteil S."/>
            <person name="Calhoun S."/>
            <person name="Haridas S."/>
            <person name="Kuo A."/>
            <person name="Mondo S."/>
            <person name="Pangilinan J."/>
            <person name="Riley R."/>
            <person name="LaButti K."/>
            <person name="Andreopoulos B."/>
            <person name="Lipzen A."/>
            <person name="Chen C."/>
            <person name="Yan M."/>
            <person name="Daum C."/>
            <person name="Ng V."/>
            <person name="Clum A."/>
            <person name="Steindorff A."/>
            <person name="Ohm R.A."/>
            <person name="Martin F."/>
            <person name="Silar P."/>
            <person name="Natvig D.O."/>
            <person name="Lalanne C."/>
            <person name="Gautier V."/>
            <person name="Ament-Velasquez S.L."/>
            <person name="Kruys A."/>
            <person name="Hutchinson M.I."/>
            <person name="Powell A.J."/>
            <person name="Barry K."/>
            <person name="Miller A.N."/>
            <person name="Grigoriev I.V."/>
            <person name="Debuchy R."/>
            <person name="Gladieux P."/>
            <person name="Hiltunen Thoren M."/>
            <person name="Johannesson H."/>
        </authorList>
    </citation>
    <scope>NUCLEOTIDE SEQUENCE</scope>
    <source>
        <strain evidence="20">PSN309</strain>
    </source>
</reference>
<dbReference type="Gene3D" id="2.70.130.10">
    <property type="entry name" value="Mannose-6-phosphate receptor binding domain"/>
    <property type="match status" value="1"/>
</dbReference>
<protein>
    <recommendedName>
        <fullName evidence="6">Autophagy-related protein 27</fullName>
    </recommendedName>
</protein>
<feature type="transmembrane region" description="Helical" evidence="18">
    <location>
        <begin position="249"/>
        <end position="269"/>
    </location>
</feature>
<keyword evidence="15 18" id="KW-0472">Membrane</keyword>
<evidence type="ECO:0000256" key="16">
    <source>
        <dbReference type="ARBA" id="ARBA00023157"/>
    </source>
</evidence>
<gene>
    <name evidence="20" type="ORF">QBC35DRAFT_231100</name>
</gene>
<keyword evidence="13" id="KW-0333">Golgi apparatus</keyword>
<evidence type="ECO:0000256" key="13">
    <source>
        <dbReference type="ARBA" id="ARBA00023034"/>
    </source>
</evidence>
<keyword evidence="17" id="KW-0968">Cytoplasmic vesicle</keyword>
<evidence type="ECO:0000256" key="3">
    <source>
        <dbReference type="ARBA" id="ARBA00004472"/>
    </source>
</evidence>
<dbReference type="InterPro" id="IPR044865">
    <property type="entry name" value="MRH_dom"/>
</dbReference>
<dbReference type="EMBL" id="MU864400">
    <property type="protein sequence ID" value="KAK4187612.1"/>
    <property type="molecule type" value="Genomic_DNA"/>
</dbReference>
<evidence type="ECO:0000256" key="1">
    <source>
        <dbReference type="ARBA" id="ARBA00004304"/>
    </source>
</evidence>
<dbReference type="SUPFAM" id="SSF50911">
    <property type="entry name" value="Mannose 6-phosphate receptor domain"/>
    <property type="match status" value="1"/>
</dbReference>
<evidence type="ECO:0000256" key="15">
    <source>
        <dbReference type="ARBA" id="ARBA00023136"/>
    </source>
</evidence>
<evidence type="ECO:0000256" key="12">
    <source>
        <dbReference type="ARBA" id="ARBA00023006"/>
    </source>
</evidence>
<proteinExistence type="inferred from homology"/>
<keyword evidence="16" id="KW-1015">Disulfide bond</keyword>
<reference evidence="20" key="2">
    <citation type="submission" date="2023-05" db="EMBL/GenBank/DDBJ databases">
        <authorList>
            <consortium name="Lawrence Berkeley National Laboratory"/>
            <person name="Steindorff A."/>
            <person name="Hensen N."/>
            <person name="Bonometti L."/>
            <person name="Westerberg I."/>
            <person name="Brannstrom I.O."/>
            <person name="Guillou S."/>
            <person name="Cros-Aarteil S."/>
            <person name="Calhoun S."/>
            <person name="Haridas S."/>
            <person name="Kuo A."/>
            <person name="Mondo S."/>
            <person name="Pangilinan J."/>
            <person name="Riley R."/>
            <person name="Labutti K."/>
            <person name="Andreopoulos B."/>
            <person name="Lipzen A."/>
            <person name="Chen C."/>
            <person name="Yanf M."/>
            <person name="Daum C."/>
            <person name="Ng V."/>
            <person name="Clum A."/>
            <person name="Ohm R."/>
            <person name="Martin F."/>
            <person name="Silar P."/>
            <person name="Natvig D."/>
            <person name="Lalanne C."/>
            <person name="Gautier V."/>
            <person name="Ament-Velasquez S.L."/>
            <person name="Kruys A."/>
            <person name="Hutchinson M.I."/>
            <person name="Powell A.J."/>
            <person name="Barry K."/>
            <person name="Miller A.N."/>
            <person name="Grigoriev I.V."/>
            <person name="Debuchy R."/>
            <person name="Gladieux P."/>
            <person name="Thoren M.H."/>
            <person name="Johannesson H."/>
        </authorList>
    </citation>
    <scope>NUCLEOTIDE SEQUENCE</scope>
    <source>
        <strain evidence="20">PSN309</strain>
    </source>
</reference>
<evidence type="ECO:0000256" key="6">
    <source>
        <dbReference type="ARBA" id="ARBA00013776"/>
    </source>
</evidence>
<keyword evidence="11 18" id="KW-1133">Transmembrane helix</keyword>
<dbReference type="GO" id="GO:0000139">
    <property type="term" value="C:Golgi membrane"/>
    <property type="evidence" value="ECO:0007669"/>
    <property type="project" value="UniProtKB-SubCell"/>
</dbReference>
<dbReference type="PANTHER" id="PTHR15071">
    <property type="entry name" value="MANNOSE-6-PHOSPHATE RECEPTOR FAMILY MEMBER"/>
    <property type="match status" value="1"/>
</dbReference>
<dbReference type="AlphaFoldDB" id="A0AAN7AIV9"/>
<keyword evidence="7" id="KW-0813">Transport</keyword>
<dbReference type="Pfam" id="PF09451">
    <property type="entry name" value="ATG27"/>
    <property type="match status" value="1"/>
</dbReference>
<dbReference type="GO" id="GO:0034045">
    <property type="term" value="C:phagophore assembly site membrane"/>
    <property type="evidence" value="ECO:0007669"/>
    <property type="project" value="UniProtKB-SubCell"/>
</dbReference>
<comment type="subcellular location">
    <subcellularLocation>
        <location evidence="2">Cytoplasmic vesicle membrane</location>
        <topology evidence="2">Single-pass type I membrane protein</topology>
    </subcellularLocation>
    <subcellularLocation>
        <location evidence="4">Golgi apparatus membrane</location>
        <topology evidence="4">Single-pass type I membrane protein</topology>
    </subcellularLocation>
    <subcellularLocation>
        <location evidence="1">Mitochondrion membrane</location>
        <topology evidence="1">Single-pass membrane protein</topology>
    </subcellularLocation>
    <subcellularLocation>
        <location evidence="3">Preautophagosomal structure membrane</location>
        <topology evidence="3">Single-pass type I membrane protein</topology>
    </subcellularLocation>
</comment>
<keyword evidence="9" id="KW-0732">Signal</keyword>
<evidence type="ECO:0000313" key="20">
    <source>
        <dbReference type="EMBL" id="KAK4187612.1"/>
    </source>
</evidence>
<evidence type="ECO:0000256" key="10">
    <source>
        <dbReference type="ARBA" id="ARBA00022927"/>
    </source>
</evidence>
<keyword evidence="12" id="KW-0072">Autophagy</keyword>
<evidence type="ECO:0000256" key="5">
    <source>
        <dbReference type="ARBA" id="ARBA00005363"/>
    </source>
</evidence>
<dbReference type="Proteomes" id="UP001302126">
    <property type="component" value="Unassembled WGS sequence"/>
</dbReference>
<evidence type="ECO:0000256" key="17">
    <source>
        <dbReference type="ARBA" id="ARBA00023329"/>
    </source>
</evidence>
<evidence type="ECO:0000256" key="9">
    <source>
        <dbReference type="ARBA" id="ARBA00022729"/>
    </source>
</evidence>
<keyword evidence="8 18" id="KW-0812">Transmembrane</keyword>
<evidence type="ECO:0000313" key="21">
    <source>
        <dbReference type="Proteomes" id="UP001302126"/>
    </source>
</evidence>
<evidence type="ECO:0000256" key="18">
    <source>
        <dbReference type="SAM" id="Phobius"/>
    </source>
</evidence>
<evidence type="ECO:0000256" key="11">
    <source>
        <dbReference type="ARBA" id="ARBA00022989"/>
    </source>
</evidence>
<comment type="caution">
    <text evidence="20">The sequence shown here is derived from an EMBL/GenBank/DDBJ whole genome shotgun (WGS) entry which is preliminary data.</text>
</comment>
<keyword evidence="14" id="KW-0496">Mitochondrion</keyword>
<feature type="domain" description="MRH" evidence="19">
    <location>
        <begin position="15"/>
        <end position="234"/>
    </location>
</feature>
<dbReference type="GO" id="GO:0006914">
    <property type="term" value="P:autophagy"/>
    <property type="evidence" value="ECO:0007669"/>
    <property type="project" value="UniProtKB-KW"/>
</dbReference>
<name>A0AAN7AIV9_9PEZI</name>
<evidence type="ECO:0000256" key="8">
    <source>
        <dbReference type="ARBA" id="ARBA00022692"/>
    </source>
</evidence>
<sequence length="322" mass="36192">MKSLLLFAGVAAAVFDCEKLVVDEHTYNFHDLRGPHSVVTHEYAPPTYHNTTYTLDLCSPLKRKGDVPKLERCPDGTRICAITHRWDPKTKKTGDTDKVIPILVEGKEPFSWDAKRLSAGDSKTGEKDKDKKEGVKVTLSGTTKYQDRKQKTVIEFLCDADLKGDEGEWEGVDEYEPAPKTRRMVMADDGDEVGTPEAQLTKEGKVALIWGGYRTEADTDTLYLTWHTKFACDAAADKPAQPPAESAHWGFFTWFVILVFLGFAAYLIFGSWLNYTQHGARGWDLLPHNDTIRDLPYLLKEWIRRVLNTVQSSGSRGGYSAV</sequence>
<evidence type="ECO:0000259" key="19">
    <source>
        <dbReference type="PROSITE" id="PS51914"/>
    </source>
</evidence>
<evidence type="ECO:0000256" key="2">
    <source>
        <dbReference type="ARBA" id="ARBA00004358"/>
    </source>
</evidence>
<evidence type="ECO:0000256" key="4">
    <source>
        <dbReference type="ARBA" id="ARBA00004614"/>
    </source>
</evidence>
<dbReference type="GO" id="GO:0015031">
    <property type="term" value="P:protein transport"/>
    <property type="evidence" value="ECO:0007669"/>
    <property type="project" value="UniProtKB-KW"/>
</dbReference>
<organism evidence="20 21">
    <name type="scientific">Podospora australis</name>
    <dbReference type="NCBI Taxonomy" id="1536484"/>
    <lineage>
        <taxon>Eukaryota</taxon>
        <taxon>Fungi</taxon>
        <taxon>Dikarya</taxon>
        <taxon>Ascomycota</taxon>
        <taxon>Pezizomycotina</taxon>
        <taxon>Sordariomycetes</taxon>
        <taxon>Sordariomycetidae</taxon>
        <taxon>Sordariales</taxon>
        <taxon>Podosporaceae</taxon>
        <taxon>Podospora</taxon>
    </lineage>
</organism>
<dbReference type="InterPro" id="IPR018939">
    <property type="entry name" value="Autophagy-rel_prot_27"/>
</dbReference>
<accession>A0AAN7AIV9</accession>
<dbReference type="GO" id="GO:0030659">
    <property type="term" value="C:cytoplasmic vesicle membrane"/>
    <property type="evidence" value="ECO:0007669"/>
    <property type="project" value="UniProtKB-SubCell"/>
</dbReference>
<comment type="similarity">
    <text evidence="5">Belongs to the ATG27 family.</text>
</comment>
<dbReference type="PROSITE" id="PS51914">
    <property type="entry name" value="MRH"/>
    <property type="match status" value="1"/>
</dbReference>
<keyword evidence="21" id="KW-1185">Reference proteome</keyword>
<dbReference type="PANTHER" id="PTHR15071:SF13">
    <property type="entry name" value="AUTOPHAGY-RELATED PROTEIN 27"/>
    <property type="match status" value="1"/>
</dbReference>
<evidence type="ECO:0000256" key="14">
    <source>
        <dbReference type="ARBA" id="ARBA00023128"/>
    </source>
</evidence>
<keyword evidence="10" id="KW-0653">Protein transport</keyword>